<feature type="compositionally biased region" description="Basic and acidic residues" evidence="8">
    <location>
        <begin position="1203"/>
        <end position="1212"/>
    </location>
</feature>
<comment type="similarity">
    <text evidence="6">Belongs to the UPL family.</text>
</comment>
<evidence type="ECO:0000256" key="4">
    <source>
        <dbReference type="ARBA" id="ARBA00022786"/>
    </source>
</evidence>
<feature type="compositionally biased region" description="Low complexity" evidence="8">
    <location>
        <begin position="820"/>
        <end position="873"/>
    </location>
</feature>
<dbReference type="STRING" id="3088.A0A383VWR2"/>
<accession>A0A383VWR2</accession>
<evidence type="ECO:0000313" key="10">
    <source>
        <dbReference type="EMBL" id="SZX69915.1"/>
    </source>
</evidence>
<feature type="active site" description="Glycyl thioester intermediate" evidence="7">
    <location>
        <position position="1363"/>
    </location>
</feature>
<feature type="region of interest" description="Disordered" evidence="8">
    <location>
        <begin position="409"/>
        <end position="435"/>
    </location>
</feature>
<evidence type="ECO:0000256" key="1">
    <source>
        <dbReference type="ARBA" id="ARBA00000885"/>
    </source>
</evidence>
<dbReference type="FunFam" id="3.30.2410.10:FF:000011">
    <property type="entry name" value="Putative Ubiquitin-protein ligase E3C"/>
    <property type="match status" value="1"/>
</dbReference>
<dbReference type="GO" id="GO:0006511">
    <property type="term" value="P:ubiquitin-dependent protein catabolic process"/>
    <property type="evidence" value="ECO:0007669"/>
    <property type="project" value="TreeGrafter"/>
</dbReference>
<gene>
    <name evidence="10" type="ORF">BQ4739_LOCUS10177</name>
</gene>
<dbReference type="EMBL" id="FNXT01000963">
    <property type="protein sequence ID" value="SZX69915.1"/>
    <property type="molecule type" value="Genomic_DNA"/>
</dbReference>
<organism evidence="10 11">
    <name type="scientific">Tetradesmus obliquus</name>
    <name type="common">Green alga</name>
    <name type="synonym">Acutodesmus obliquus</name>
    <dbReference type="NCBI Taxonomy" id="3088"/>
    <lineage>
        <taxon>Eukaryota</taxon>
        <taxon>Viridiplantae</taxon>
        <taxon>Chlorophyta</taxon>
        <taxon>core chlorophytes</taxon>
        <taxon>Chlorophyceae</taxon>
        <taxon>CS clade</taxon>
        <taxon>Sphaeropleales</taxon>
        <taxon>Scenedesmaceae</taxon>
        <taxon>Tetradesmus</taxon>
    </lineage>
</organism>
<dbReference type="SUPFAM" id="SSF56204">
    <property type="entry name" value="Hect, E3 ligase catalytic domain"/>
    <property type="match status" value="1"/>
</dbReference>
<evidence type="ECO:0000259" key="9">
    <source>
        <dbReference type="PROSITE" id="PS50237"/>
    </source>
</evidence>
<dbReference type="Gene3D" id="3.90.1750.10">
    <property type="entry name" value="Hect, E3 ligase catalytic domains"/>
    <property type="match status" value="1"/>
</dbReference>
<dbReference type="EC" id="2.3.2.26" evidence="2"/>
<dbReference type="PANTHER" id="PTHR45700:SF6">
    <property type="entry name" value="E3 UBIQUITIN-PROTEIN LIGASE UPL6"/>
    <property type="match status" value="1"/>
</dbReference>
<name>A0A383VWR2_TETOB</name>
<dbReference type="Gene3D" id="3.30.2410.10">
    <property type="entry name" value="Hect, E3 ligase catalytic domain"/>
    <property type="match status" value="1"/>
</dbReference>
<dbReference type="InterPro" id="IPR044611">
    <property type="entry name" value="E3A/B/C-like"/>
</dbReference>
<protein>
    <recommendedName>
        <fullName evidence="2">HECT-type E3 ubiquitin transferase</fullName>
        <ecNumber evidence="2">2.3.2.26</ecNumber>
    </recommendedName>
</protein>
<dbReference type="Pfam" id="PF00632">
    <property type="entry name" value="HECT"/>
    <property type="match status" value="1"/>
</dbReference>
<evidence type="ECO:0000256" key="7">
    <source>
        <dbReference type="PROSITE-ProRule" id="PRU00104"/>
    </source>
</evidence>
<dbReference type="PANTHER" id="PTHR45700">
    <property type="entry name" value="UBIQUITIN-PROTEIN LIGASE E3C"/>
    <property type="match status" value="1"/>
</dbReference>
<dbReference type="Proteomes" id="UP000256970">
    <property type="component" value="Unassembled WGS sequence"/>
</dbReference>
<dbReference type="InterPro" id="IPR035983">
    <property type="entry name" value="Hect_E3_ubiquitin_ligase"/>
</dbReference>
<dbReference type="CDD" id="cd00078">
    <property type="entry name" value="HECTc"/>
    <property type="match status" value="1"/>
</dbReference>
<evidence type="ECO:0000256" key="6">
    <source>
        <dbReference type="ARBA" id="ARBA00061247"/>
    </source>
</evidence>
<dbReference type="PROSITE" id="PS50237">
    <property type="entry name" value="HECT"/>
    <property type="match status" value="1"/>
</dbReference>
<dbReference type="SMART" id="SM00119">
    <property type="entry name" value="HECTc"/>
    <property type="match status" value="1"/>
</dbReference>
<feature type="compositionally biased region" description="Low complexity" evidence="8">
    <location>
        <begin position="320"/>
        <end position="333"/>
    </location>
</feature>
<evidence type="ECO:0000256" key="5">
    <source>
        <dbReference type="ARBA" id="ARBA00057703"/>
    </source>
</evidence>
<feature type="compositionally biased region" description="Acidic residues" evidence="8">
    <location>
        <begin position="460"/>
        <end position="476"/>
    </location>
</feature>
<dbReference type="GO" id="GO:0000209">
    <property type="term" value="P:protein polyubiquitination"/>
    <property type="evidence" value="ECO:0007669"/>
    <property type="project" value="InterPro"/>
</dbReference>
<dbReference type="Gene3D" id="3.30.2160.10">
    <property type="entry name" value="Hect, E3 ligase catalytic domain"/>
    <property type="match status" value="1"/>
</dbReference>
<proteinExistence type="inferred from homology"/>
<feature type="region of interest" description="Disordered" evidence="8">
    <location>
        <begin position="459"/>
        <end position="515"/>
    </location>
</feature>
<sequence length="1395" mass="146098">MRKVENSKWIETYEAERGNRNDLEQQQLLCSSYCISLLLRFYDLNNVGDRARLATVCRALMSAATAGTCALLSDAAAAAAAAVPSASSAGPSSQQLALFRVNKLSALCLTTLACRACEAAAALAGPLAGMAASRQPEAAMLDFLLKVINPDSWKQQQQQQQQQEGLAAAAQQSCQAGAAAVLRHLYNRQLYGQLRVLLLALPAGTPSKSAAEVLVTQMTVRCITLQLVPTRTAPQAAAAAAAAAGADGSTTGAAEGTNQAAAAAAAEVLKHGVSQLLFVPGLWAKCGSLAPVTGRLCSLSLAELTQQPSSRHLLEALPHSSSWHSSSTNSSSSSRHRAVSEAAAELAVAANSLGAWMENLLAATAAGALLKGTEGEAALAAQAVSVLLLVLQAGRQLALLQKHTQRQLKQQQQQQQRSGSLHAGSTAAAAQAAAGDPSRARAGAAFVPGAGFTAGAQAMDVDEESSSSGSEDEMDVEGVASPTAAAAAAAGPSSSTAVAAQQQQQQQQQHAAVGAPSKQAVAASAYSGEAAAAQQQLQGSSSCLQLLAGTSQGTQLLRKLCALLLPAANADGAAQLQQQLQQGSTAAAAAAAAAAVLPGGGAQQQLCALLWSLSRPRQYRQRIWLGLSVGVRLVPRLWFSYILPLHRATPNGLLSQSGGSSSSSSWVQPLLVLAQSYSAALSFTHIEDFYADAAPLVPLAQLYDAAKPSAGLVLLLKAAVWQVLWCEPSSASSASASPQQRRQQLLRRSLGELGGLLLCQLHDRNCVREFCPPAAFLAEALPPGRLLQEVAARGGIEALAGNAGNDSSDDDAEHATPLEQQQQWQRQRQRAFAGAGEAAGIETEEQQQQQQRHAQPGTGAAAAGTSSAAAGAGRQPGRGGGGSESEESDDDVDMLPAAGAAGAAGDPVAVGGFGFGTGTAAQQQRRQGTLGAAAAAAFGAGGGGGGSTSAAGSRVWLVLQHAPCLIPFQDRVQLFQAVVSEEKEVAAAAAASAAGAGGMFTFDDPMSMFMGGAAENRFVTIRRDQLLEDSFAQLNSMGADRLKGRLRIAYVNEAGLAEAGIDGGGLFKDFMEELLRQGFSPQSHLFCENPQRQLYPNPAAHQLISDAEGQLRFLGRMLGKSLYEGVLLELPLAAFFLKKMRGGVCDINDLPSLDPEVYKHLAQLKHYSGDFADLSLTFTATVVDATPEQQQQQQQASTSAAPRTREVDLKPGGRDIPVRADNVVEYIHRLADFRLNRQMDRAANAFLGGFFELIRPRWVRMFNEAELQMLISGSEEGIDVGDLVAHVNYAGGYHAEHPVMLTLWDALRTFSPQQQRLFLKFVTSCSRAPLLGFRYLEPQLCIQMSGSVLAAGSRERLPTAATCMNLLKLPPYQDFDEMRSKLLYAITAGAGFELS</sequence>
<evidence type="ECO:0000313" key="11">
    <source>
        <dbReference type="Proteomes" id="UP000256970"/>
    </source>
</evidence>
<evidence type="ECO:0000256" key="3">
    <source>
        <dbReference type="ARBA" id="ARBA00022679"/>
    </source>
</evidence>
<evidence type="ECO:0000256" key="8">
    <source>
        <dbReference type="SAM" id="MobiDB-lite"/>
    </source>
</evidence>
<evidence type="ECO:0000256" key="2">
    <source>
        <dbReference type="ARBA" id="ARBA00012485"/>
    </source>
</evidence>
<reference evidence="10 11" key="1">
    <citation type="submission" date="2016-10" db="EMBL/GenBank/DDBJ databases">
        <authorList>
            <person name="Cai Z."/>
        </authorList>
    </citation>
    <scope>NUCLEOTIDE SEQUENCE [LARGE SCALE GENOMIC DNA]</scope>
</reference>
<feature type="region of interest" description="Disordered" evidence="8">
    <location>
        <begin position="799"/>
        <end position="892"/>
    </location>
</feature>
<dbReference type="FunFam" id="3.30.2160.10:FF:000002">
    <property type="entry name" value="Putative Ubiquitin-protein ligase E3C"/>
    <property type="match status" value="1"/>
</dbReference>
<feature type="region of interest" description="Disordered" evidence="8">
    <location>
        <begin position="1187"/>
        <end position="1212"/>
    </location>
</feature>
<keyword evidence="4 7" id="KW-0833">Ubl conjugation pathway</keyword>
<comment type="function">
    <text evidence="5">Probable E3 ubiquitin-protein ligase which mediates ubiquitination and subsequent proteasomal degradation of target proteins.</text>
</comment>
<keyword evidence="11" id="KW-1185">Reference proteome</keyword>
<feature type="compositionally biased region" description="Low complexity" evidence="8">
    <location>
        <begin position="477"/>
        <end position="515"/>
    </location>
</feature>
<dbReference type="GO" id="GO:0061630">
    <property type="term" value="F:ubiquitin protein ligase activity"/>
    <property type="evidence" value="ECO:0007669"/>
    <property type="project" value="UniProtKB-EC"/>
</dbReference>
<feature type="compositionally biased region" description="Gly residues" evidence="8">
    <location>
        <begin position="874"/>
        <end position="883"/>
    </location>
</feature>
<keyword evidence="3" id="KW-0808">Transferase</keyword>
<feature type="domain" description="HECT" evidence="9">
    <location>
        <begin position="1038"/>
        <end position="1395"/>
    </location>
</feature>
<feature type="region of interest" description="Disordered" evidence="8">
    <location>
        <begin position="317"/>
        <end position="336"/>
    </location>
</feature>
<comment type="catalytic activity">
    <reaction evidence="1">
        <text>S-ubiquitinyl-[E2 ubiquitin-conjugating enzyme]-L-cysteine + [acceptor protein]-L-lysine = [E2 ubiquitin-conjugating enzyme]-L-cysteine + N(6)-ubiquitinyl-[acceptor protein]-L-lysine.</text>
        <dbReference type="EC" id="2.3.2.26"/>
    </reaction>
</comment>
<dbReference type="InterPro" id="IPR000569">
    <property type="entry name" value="HECT_dom"/>
</dbReference>